<protein>
    <submittedName>
        <fullName evidence="1">Uncharacterized protein</fullName>
    </submittedName>
</protein>
<accession>A0A9W9CJL4</accession>
<reference evidence="1" key="1">
    <citation type="submission" date="2022-10" db="EMBL/GenBank/DDBJ databases">
        <title>Tapping the CABI collections for fungal endophytes: first genome assemblies for Collariella, Neodidymelliopsis, Ascochyta clinopodiicola, Didymella pomorum, Didymosphaeria variabile, Neocosmospora piperis and Neocucurbitaria cava.</title>
        <authorList>
            <person name="Hill R."/>
        </authorList>
    </citation>
    <scope>NUCLEOTIDE SEQUENCE</scope>
    <source>
        <strain evidence="1">IMI 356814</strain>
    </source>
</reference>
<dbReference type="OrthoDB" id="3262926at2759"/>
<evidence type="ECO:0000313" key="2">
    <source>
        <dbReference type="Proteomes" id="UP001140560"/>
    </source>
</evidence>
<keyword evidence="2" id="KW-1185">Reference proteome</keyword>
<name>A0A9W9CJL4_9PLEO</name>
<organism evidence="1 2">
    <name type="scientific">Neocucurbitaria cava</name>
    <dbReference type="NCBI Taxonomy" id="798079"/>
    <lineage>
        <taxon>Eukaryota</taxon>
        <taxon>Fungi</taxon>
        <taxon>Dikarya</taxon>
        <taxon>Ascomycota</taxon>
        <taxon>Pezizomycotina</taxon>
        <taxon>Dothideomycetes</taxon>
        <taxon>Pleosporomycetidae</taxon>
        <taxon>Pleosporales</taxon>
        <taxon>Pleosporineae</taxon>
        <taxon>Cucurbitariaceae</taxon>
        <taxon>Neocucurbitaria</taxon>
    </lineage>
</organism>
<proteinExistence type="predicted"/>
<sequence length="175" mass="19787">MDATWEEVERMATAASADDAQLASQYPTPETVERWTHLFGYSYMEAVKLISDQRGDVTRERITDDHWALIKDEKEALGYDREAYEHSLQLSQVFKGQSASIPAGGGSDDDDMMFLFRLGGLLKTPEKVKEVAGLEELPVVREGTNEMGVVKFCVVDKDTQKKLEEWLTQHSVLQK</sequence>
<dbReference type="AlphaFoldDB" id="A0A9W9CJL4"/>
<gene>
    <name evidence="1" type="ORF">N0V83_008478</name>
</gene>
<evidence type="ECO:0000313" key="1">
    <source>
        <dbReference type="EMBL" id="KAJ4365856.1"/>
    </source>
</evidence>
<dbReference type="EMBL" id="JAPEUY010000015">
    <property type="protein sequence ID" value="KAJ4365856.1"/>
    <property type="molecule type" value="Genomic_DNA"/>
</dbReference>
<comment type="caution">
    <text evidence="1">The sequence shown here is derived from an EMBL/GenBank/DDBJ whole genome shotgun (WGS) entry which is preliminary data.</text>
</comment>
<dbReference type="Proteomes" id="UP001140560">
    <property type="component" value="Unassembled WGS sequence"/>
</dbReference>